<dbReference type="Proteomes" id="UP000246464">
    <property type="component" value="Chromosome 21"/>
</dbReference>
<dbReference type="EMBL" id="CP026263">
    <property type="protein sequence ID" value="AWP20708.1"/>
    <property type="molecule type" value="Genomic_DNA"/>
</dbReference>
<accession>A0A2U9CVT7</accession>
<gene>
    <name evidence="1" type="ORF">SMAX5B_001749</name>
</gene>
<sequence length="120" mass="13038">MLNVAPVAHKGVHTSAEMMVFVMDENRRTTTAARALHSESHCETGLLRKPAQQWSVTGKRRPTAELRRALMKSAHTKANVLTVGIKAVGVMPGVLPLCGPAADLCGRPISRRHRRPVSTP</sequence>
<dbReference type="AlphaFoldDB" id="A0A2U9CVT7"/>
<proteinExistence type="predicted"/>
<protein>
    <submittedName>
        <fullName evidence="1">Uncharacterized protein</fullName>
    </submittedName>
</protein>
<keyword evidence="2" id="KW-1185">Reference proteome</keyword>
<name>A0A2U9CVT7_SCOMX</name>
<evidence type="ECO:0000313" key="2">
    <source>
        <dbReference type="Proteomes" id="UP000246464"/>
    </source>
</evidence>
<organism evidence="1 2">
    <name type="scientific">Scophthalmus maximus</name>
    <name type="common">Turbot</name>
    <name type="synonym">Psetta maxima</name>
    <dbReference type="NCBI Taxonomy" id="52904"/>
    <lineage>
        <taxon>Eukaryota</taxon>
        <taxon>Metazoa</taxon>
        <taxon>Chordata</taxon>
        <taxon>Craniata</taxon>
        <taxon>Vertebrata</taxon>
        <taxon>Euteleostomi</taxon>
        <taxon>Actinopterygii</taxon>
        <taxon>Neopterygii</taxon>
        <taxon>Teleostei</taxon>
        <taxon>Neoteleostei</taxon>
        <taxon>Acanthomorphata</taxon>
        <taxon>Carangaria</taxon>
        <taxon>Pleuronectiformes</taxon>
        <taxon>Pleuronectoidei</taxon>
        <taxon>Scophthalmidae</taxon>
        <taxon>Scophthalmus</taxon>
    </lineage>
</organism>
<evidence type="ECO:0000313" key="1">
    <source>
        <dbReference type="EMBL" id="AWP20708.1"/>
    </source>
</evidence>
<reference evidence="1 2" key="1">
    <citation type="submission" date="2017-12" db="EMBL/GenBank/DDBJ databases">
        <title>Integrating genomic resources of turbot (Scophthalmus maximus) in depth evaluation of genetic and physical mapping variation across individuals.</title>
        <authorList>
            <person name="Martinez P."/>
        </authorList>
    </citation>
    <scope>NUCLEOTIDE SEQUENCE [LARGE SCALE GENOMIC DNA]</scope>
</reference>